<keyword evidence="2" id="KW-1185">Reference proteome</keyword>
<evidence type="ECO:0000313" key="1">
    <source>
        <dbReference type="EMBL" id="UOQ42970.1"/>
    </source>
</evidence>
<dbReference type="Proteomes" id="UP000831787">
    <property type="component" value="Chromosome"/>
</dbReference>
<accession>A0ABY4EER9</accession>
<organism evidence="1 2">
    <name type="scientific">Halobacillus salinarum</name>
    <dbReference type="NCBI Taxonomy" id="2932257"/>
    <lineage>
        <taxon>Bacteria</taxon>
        <taxon>Bacillati</taxon>
        <taxon>Bacillota</taxon>
        <taxon>Bacilli</taxon>
        <taxon>Bacillales</taxon>
        <taxon>Bacillaceae</taxon>
        <taxon>Halobacillus</taxon>
    </lineage>
</organism>
<sequence>MDALLRRSKEKQDLLEIIYLDQDQQLSQRLIKVIAVKKSVVFAYCFHRQGLRSFNKENILSAYPYKGSKTGS</sequence>
<evidence type="ECO:0000313" key="2">
    <source>
        <dbReference type="Proteomes" id="UP000831787"/>
    </source>
</evidence>
<gene>
    <name evidence="1" type="ORF">MUN89_13520</name>
</gene>
<protein>
    <recommendedName>
        <fullName evidence="3">WYL domain-containing protein</fullName>
    </recommendedName>
</protein>
<reference evidence="1 2" key="1">
    <citation type="submission" date="2022-04" db="EMBL/GenBank/DDBJ databases">
        <title>Halobacillus sp. isolated from saltern.</title>
        <authorList>
            <person name="Won M."/>
            <person name="Lee C.-M."/>
            <person name="Woen H.-Y."/>
            <person name="Kwon S.-W."/>
        </authorList>
    </citation>
    <scope>NUCLEOTIDE SEQUENCE [LARGE SCALE GENOMIC DNA]</scope>
    <source>
        <strain evidence="1 2">SSBR10-3</strain>
    </source>
</reference>
<name>A0ABY4EER9_9BACI</name>
<dbReference type="EMBL" id="CP095073">
    <property type="protein sequence ID" value="UOQ42970.1"/>
    <property type="molecule type" value="Genomic_DNA"/>
</dbReference>
<dbReference type="RefSeq" id="WP_244708330.1">
    <property type="nucleotide sequence ID" value="NZ_CP095073.1"/>
</dbReference>
<proteinExistence type="predicted"/>
<evidence type="ECO:0008006" key="3">
    <source>
        <dbReference type="Google" id="ProtNLM"/>
    </source>
</evidence>